<protein>
    <submittedName>
        <fullName evidence="1">Uncharacterized protein</fullName>
    </submittedName>
</protein>
<dbReference type="EMBL" id="AP023420">
    <property type="protein sequence ID" value="BCK85478.1"/>
    <property type="molecule type" value="Genomic_DNA"/>
</dbReference>
<proteinExistence type="predicted"/>
<keyword evidence="2" id="KW-1185">Reference proteome</keyword>
<gene>
    <name evidence="1" type="ORF">MM59RIKEN_27970</name>
</gene>
<accession>A0A810QB16</accession>
<sequence length="53" mass="6143">MPRGGANKNRLEIVLRNGVAPAIPFLRFAVYPAKTREVFGHSYFMRHRETEQI</sequence>
<organism evidence="1 2">
    <name type="scientific">Pusillibacter faecalis</name>
    <dbReference type="NCBI Taxonomy" id="2714358"/>
    <lineage>
        <taxon>Bacteria</taxon>
        <taxon>Bacillati</taxon>
        <taxon>Bacillota</taxon>
        <taxon>Clostridia</taxon>
        <taxon>Eubacteriales</taxon>
        <taxon>Oscillospiraceae</taxon>
        <taxon>Pusillibacter</taxon>
    </lineage>
</organism>
<reference evidence="1" key="1">
    <citation type="submission" date="2020-09" db="EMBL/GenBank/DDBJ databases">
        <title>New species isolated from human feces.</title>
        <authorList>
            <person name="Kitahara M."/>
            <person name="Shigeno Y."/>
            <person name="Shime M."/>
            <person name="Matsumoto Y."/>
            <person name="Nakamura S."/>
            <person name="Motooka D."/>
            <person name="Fukuoka S."/>
            <person name="Nishikawa H."/>
            <person name="Benno Y."/>
        </authorList>
    </citation>
    <scope>NUCLEOTIDE SEQUENCE</scope>
    <source>
        <strain evidence="1">MM59</strain>
    </source>
</reference>
<evidence type="ECO:0000313" key="2">
    <source>
        <dbReference type="Proteomes" id="UP000679848"/>
    </source>
</evidence>
<dbReference type="AlphaFoldDB" id="A0A810QB16"/>
<name>A0A810QB16_9FIRM</name>
<evidence type="ECO:0000313" key="1">
    <source>
        <dbReference type="EMBL" id="BCK85478.1"/>
    </source>
</evidence>
<dbReference type="Proteomes" id="UP000679848">
    <property type="component" value="Chromosome"/>
</dbReference>
<dbReference type="KEGG" id="pfaa:MM59RIKEN_27970"/>